<evidence type="ECO:0000256" key="2">
    <source>
        <dbReference type="ARBA" id="ARBA00022692"/>
    </source>
</evidence>
<feature type="region of interest" description="Disordered" evidence="5">
    <location>
        <begin position="72"/>
        <end position="97"/>
    </location>
</feature>
<evidence type="ECO:0000256" key="4">
    <source>
        <dbReference type="ARBA" id="ARBA00023136"/>
    </source>
</evidence>
<keyword evidence="2 6" id="KW-0812">Transmembrane</keyword>
<evidence type="ECO:0000256" key="6">
    <source>
        <dbReference type="SAM" id="Phobius"/>
    </source>
</evidence>
<evidence type="ECO:0000259" key="7">
    <source>
        <dbReference type="Pfam" id="PF06305"/>
    </source>
</evidence>
<name>A0AB33JRA7_9ACTN</name>
<dbReference type="RefSeq" id="WP_407986417.1">
    <property type="nucleotide sequence ID" value="NZ_AP035881.2"/>
</dbReference>
<organism evidence="8">
    <name type="scientific">Kitasatospora sp. CMC57</name>
    <dbReference type="NCBI Taxonomy" id="3231513"/>
    <lineage>
        <taxon>Bacteria</taxon>
        <taxon>Bacillati</taxon>
        <taxon>Actinomycetota</taxon>
        <taxon>Actinomycetes</taxon>
        <taxon>Kitasatosporales</taxon>
        <taxon>Streptomycetaceae</taxon>
        <taxon>Kitasatospora</taxon>
    </lineage>
</organism>
<proteinExistence type="predicted"/>
<evidence type="ECO:0000313" key="8">
    <source>
        <dbReference type="EMBL" id="BFP43829.1"/>
    </source>
</evidence>
<evidence type="ECO:0000256" key="1">
    <source>
        <dbReference type="ARBA" id="ARBA00022475"/>
    </source>
</evidence>
<keyword evidence="3 6" id="KW-1133">Transmembrane helix</keyword>
<keyword evidence="1" id="KW-1003">Cell membrane</keyword>
<evidence type="ECO:0000256" key="5">
    <source>
        <dbReference type="SAM" id="MobiDB-lite"/>
    </source>
</evidence>
<dbReference type="InterPro" id="IPR010445">
    <property type="entry name" value="LapA_dom"/>
</dbReference>
<reference evidence="8" key="1">
    <citation type="submission" date="2024-07" db="EMBL/GenBank/DDBJ databases">
        <title>Complete genome sequences of cellulolytic bacteria, Kitasatospora sp. CMC57 and Streptomyces sp. CMC78, isolated from Japanese agricultural soil.</title>
        <authorList>
            <person name="Hashimoto T."/>
            <person name="Ito M."/>
            <person name="Iwamoto M."/>
            <person name="Fukahori D."/>
            <person name="Shoda T."/>
            <person name="Sakoda M."/>
            <person name="Morohoshi T."/>
            <person name="Mitsuboshi M."/>
            <person name="Nishizawa T."/>
        </authorList>
    </citation>
    <scope>NUCLEOTIDE SEQUENCE</scope>
    <source>
        <strain evidence="8">CMC57</strain>
    </source>
</reference>
<keyword evidence="4 6" id="KW-0472">Membrane</keyword>
<feature type="domain" description="Lipopolysaccharide assembly protein A" evidence="7">
    <location>
        <begin position="19"/>
        <end position="69"/>
    </location>
</feature>
<accession>A0AB33JRA7</accession>
<dbReference type="AlphaFoldDB" id="A0AB33JRA7"/>
<dbReference type="GO" id="GO:0005886">
    <property type="term" value="C:plasma membrane"/>
    <property type="evidence" value="ECO:0007669"/>
    <property type="project" value="InterPro"/>
</dbReference>
<feature type="transmembrane region" description="Helical" evidence="6">
    <location>
        <begin position="39"/>
        <end position="61"/>
    </location>
</feature>
<evidence type="ECO:0000256" key="3">
    <source>
        <dbReference type="ARBA" id="ARBA00022989"/>
    </source>
</evidence>
<sequence length="97" mass="10248">MGVGLFALVLLVLLIFILENTQQVDVAFFGTHSHLPLGVALLLAAVCGILLVAIPGTARILQLRRVARRNAALPASPPPAPTETVVPPEPAPERDLE</sequence>
<dbReference type="EMBL" id="AP035881">
    <property type="protein sequence ID" value="BFP43829.1"/>
    <property type="molecule type" value="Genomic_DNA"/>
</dbReference>
<protein>
    <recommendedName>
        <fullName evidence="7">Lipopolysaccharide assembly protein A domain-containing protein</fullName>
    </recommendedName>
</protein>
<gene>
    <name evidence="8" type="ORF">KCMC57_01970</name>
</gene>
<dbReference type="Pfam" id="PF06305">
    <property type="entry name" value="LapA_dom"/>
    <property type="match status" value="1"/>
</dbReference>